<dbReference type="AlphaFoldDB" id="A0AAV4SB53"/>
<gene>
    <name evidence="1" type="ORF">CDAR_488681</name>
</gene>
<organism evidence="1 2">
    <name type="scientific">Caerostris darwini</name>
    <dbReference type="NCBI Taxonomy" id="1538125"/>
    <lineage>
        <taxon>Eukaryota</taxon>
        <taxon>Metazoa</taxon>
        <taxon>Ecdysozoa</taxon>
        <taxon>Arthropoda</taxon>
        <taxon>Chelicerata</taxon>
        <taxon>Arachnida</taxon>
        <taxon>Araneae</taxon>
        <taxon>Araneomorphae</taxon>
        <taxon>Entelegynae</taxon>
        <taxon>Araneoidea</taxon>
        <taxon>Araneidae</taxon>
        <taxon>Caerostris</taxon>
    </lineage>
</organism>
<dbReference type="Proteomes" id="UP001054837">
    <property type="component" value="Unassembled WGS sequence"/>
</dbReference>
<comment type="caution">
    <text evidence="1">The sequence shown here is derived from an EMBL/GenBank/DDBJ whole genome shotgun (WGS) entry which is preliminary data.</text>
</comment>
<evidence type="ECO:0000313" key="2">
    <source>
        <dbReference type="Proteomes" id="UP001054837"/>
    </source>
</evidence>
<evidence type="ECO:0000313" key="1">
    <source>
        <dbReference type="EMBL" id="GIY29607.1"/>
    </source>
</evidence>
<name>A0AAV4SB53_9ARAC</name>
<dbReference type="EMBL" id="BPLQ01007333">
    <property type="protein sequence ID" value="GIY29607.1"/>
    <property type="molecule type" value="Genomic_DNA"/>
</dbReference>
<accession>A0AAV4SB53</accession>
<proteinExistence type="predicted"/>
<reference evidence="1 2" key="1">
    <citation type="submission" date="2021-06" db="EMBL/GenBank/DDBJ databases">
        <title>Caerostris darwini draft genome.</title>
        <authorList>
            <person name="Kono N."/>
            <person name="Arakawa K."/>
        </authorList>
    </citation>
    <scope>NUCLEOTIDE SEQUENCE [LARGE SCALE GENOMIC DNA]</scope>
</reference>
<sequence>MFTFLKDHGHHDKVECEKYGANINVRELLCIMSVIKDALLVHNCFEKWELMFILQSSCTPLHEAFFDKVKCEAMLLKYEVYCENASVAKHINIKTKIPNNISNF</sequence>
<keyword evidence="2" id="KW-1185">Reference proteome</keyword>
<protein>
    <submittedName>
        <fullName evidence="1">Uncharacterized protein</fullName>
    </submittedName>
</protein>